<proteinExistence type="predicted"/>
<keyword evidence="2" id="KW-1185">Reference proteome</keyword>
<evidence type="ECO:0000313" key="2">
    <source>
        <dbReference type="Proteomes" id="UP000570514"/>
    </source>
</evidence>
<dbReference type="RefSeq" id="WP_167080454.1">
    <property type="nucleotide sequence ID" value="NZ_BAAADC010000001.1"/>
</dbReference>
<accession>A0A846MUE2</accession>
<dbReference type="Proteomes" id="UP000570514">
    <property type="component" value="Unassembled WGS sequence"/>
</dbReference>
<gene>
    <name evidence="1" type="ORF">FHS83_000446</name>
</gene>
<dbReference type="EMBL" id="JAASRM010000001">
    <property type="protein sequence ID" value="NIK87128.1"/>
    <property type="molecule type" value="Genomic_DNA"/>
</dbReference>
<organism evidence="1 2">
    <name type="scientific">Rhizomicrobium palustre</name>
    <dbReference type="NCBI Taxonomy" id="189966"/>
    <lineage>
        <taxon>Bacteria</taxon>
        <taxon>Pseudomonadati</taxon>
        <taxon>Pseudomonadota</taxon>
        <taxon>Alphaproteobacteria</taxon>
        <taxon>Micropepsales</taxon>
        <taxon>Micropepsaceae</taxon>
        <taxon>Rhizomicrobium</taxon>
    </lineage>
</organism>
<sequence>MMPKLVALLVFVSGKVLKTVESWPLVRPIMLSIAEQELGPAHWVAELRGDIFAIYSPVAGVSWNGLVPSVRESVAFFVLTVPYVVQPLRLPLVVKSKKPDGVAHAGLSAEIVANEADARRRTFVAEITFDWRAAWAITFPLRISG</sequence>
<evidence type="ECO:0000313" key="1">
    <source>
        <dbReference type="EMBL" id="NIK87128.1"/>
    </source>
</evidence>
<protein>
    <submittedName>
        <fullName evidence="1">Uncharacterized protein</fullName>
    </submittedName>
</protein>
<comment type="caution">
    <text evidence="1">The sequence shown here is derived from an EMBL/GenBank/DDBJ whole genome shotgun (WGS) entry which is preliminary data.</text>
</comment>
<reference evidence="1 2" key="1">
    <citation type="submission" date="2020-03" db="EMBL/GenBank/DDBJ databases">
        <title>Genomic Encyclopedia of Type Strains, Phase IV (KMG-IV): sequencing the most valuable type-strain genomes for metagenomic binning, comparative biology and taxonomic classification.</title>
        <authorList>
            <person name="Goeker M."/>
        </authorList>
    </citation>
    <scope>NUCLEOTIDE SEQUENCE [LARGE SCALE GENOMIC DNA]</scope>
    <source>
        <strain evidence="1 2">DSM 19867</strain>
    </source>
</reference>
<name>A0A846MUE2_9PROT</name>
<dbReference type="AlphaFoldDB" id="A0A846MUE2"/>